<reference evidence="2" key="1">
    <citation type="submission" date="2014-09" db="EMBL/GenBank/DDBJ databases">
        <authorList>
            <person name="Magalhaes I.L.F."/>
            <person name="Oliveira U."/>
            <person name="Santos F.R."/>
            <person name="Vidigal T.H.D.A."/>
            <person name="Brescovit A.D."/>
            <person name="Santos A.J."/>
        </authorList>
    </citation>
    <scope>NUCLEOTIDE SEQUENCE</scope>
    <source>
        <tissue evidence="2">Shoot tissue taken approximately 20 cm above the soil surface</tissue>
    </source>
</reference>
<evidence type="ECO:0000313" key="2">
    <source>
        <dbReference type="EMBL" id="JAD32190.1"/>
    </source>
</evidence>
<name>A0A0A8Z618_ARUDO</name>
<accession>A0A0A8Z618</accession>
<sequence>MDESRRFQTSSFDQFPPPIPKHMIDQRQGACEETMPNAIGTRMILRTLASKDGERSI</sequence>
<protein>
    <submittedName>
        <fullName evidence="2">Uncharacterized protein</fullName>
    </submittedName>
</protein>
<proteinExistence type="predicted"/>
<dbReference type="AlphaFoldDB" id="A0A0A8Z618"/>
<feature type="region of interest" description="Disordered" evidence="1">
    <location>
        <begin position="1"/>
        <end position="22"/>
    </location>
</feature>
<evidence type="ECO:0000256" key="1">
    <source>
        <dbReference type="SAM" id="MobiDB-lite"/>
    </source>
</evidence>
<reference evidence="2" key="2">
    <citation type="journal article" date="2015" name="Data Brief">
        <title>Shoot transcriptome of the giant reed, Arundo donax.</title>
        <authorList>
            <person name="Barrero R.A."/>
            <person name="Guerrero F.D."/>
            <person name="Moolhuijzen P."/>
            <person name="Goolsby J.A."/>
            <person name="Tidwell J."/>
            <person name="Bellgard S.E."/>
            <person name="Bellgard M.I."/>
        </authorList>
    </citation>
    <scope>NUCLEOTIDE SEQUENCE</scope>
    <source>
        <tissue evidence="2">Shoot tissue taken approximately 20 cm above the soil surface</tissue>
    </source>
</reference>
<dbReference type="EMBL" id="GBRH01265705">
    <property type="protein sequence ID" value="JAD32190.1"/>
    <property type="molecule type" value="Transcribed_RNA"/>
</dbReference>
<organism evidence="2">
    <name type="scientific">Arundo donax</name>
    <name type="common">Giant reed</name>
    <name type="synonym">Donax arundinaceus</name>
    <dbReference type="NCBI Taxonomy" id="35708"/>
    <lineage>
        <taxon>Eukaryota</taxon>
        <taxon>Viridiplantae</taxon>
        <taxon>Streptophyta</taxon>
        <taxon>Embryophyta</taxon>
        <taxon>Tracheophyta</taxon>
        <taxon>Spermatophyta</taxon>
        <taxon>Magnoliopsida</taxon>
        <taxon>Liliopsida</taxon>
        <taxon>Poales</taxon>
        <taxon>Poaceae</taxon>
        <taxon>PACMAD clade</taxon>
        <taxon>Arundinoideae</taxon>
        <taxon>Arundineae</taxon>
        <taxon>Arundo</taxon>
    </lineage>
</organism>